<feature type="domain" description="Acyl-CoA thioesterase-like N-terminal HotDog" evidence="1">
    <location>
        <begin position="27"/>
        <end position="114"/>
    </location>
</feature>
<reference evidence="2" key="2">
    <citation type="submission" date="2020-11" db="EMBL/GenBank/DDBJ databases">
        <authorList>
            <consortium name="DOE Joint Genome Institute"/>
            <person name="Kuo A."/>
            <person name="Miyauchi S."/>
            <person name="Kiss E."/>
            <person name="Drula E."/>
            <person name="Kohler A."/>
            <person name="Sanchez-Garcia M."/>
            <person name="Andreopoulos B."/>
            <person name="Barry K.W."/>
            <person name="Bonito G."/>
            <person name="Buee M."/>
            <person name="Carver A."/>
            <person name="Chen C."/>
            <person name="Cichocki N."/>
            <person name="Clum A."/>
            <person name="Culley D."/>
            <person name="Crous P.W."/>
            <person name="Fauchery L."/>
            <person name="Girlanda M."/>
            <person name="Hayes R."/>
            <person name="Keri Z."/>
            <person name="Labutti K."/>
            <person name="Lipzen A."/>
            <person name="Lombard V."/>
            <person name="Magnuson J."/>
            <person name="Maillard F."/>
            <person name="Morin E."/>
            <person name="Murat C."/>
            <person name="Nolan M."/>
            <person name="Ohm R."/>
            <person name="Pangilinan J."/>
            <person name="Pereira M."/>
            <person name="Perotto S."/>
            <person name="Peter M."/>
            <person name="Riley R."/>
            <person name="Sitrit Y."/>
            <person name="Stielow B."/>
            <person name="Szollosi G."/>
            <person name="Zifcakova L."/>
            <person name="Stursova M."/>
            <person name="Spatafora J.W."/>
            <person name="Tedersoo L."/>
            <person name="Vaario L.-M."/>
            <person name="Yamada A."/>
            <person name="Yan M."/>
            <person name="Wang P."/>
            <person name="Xu J."/>
            <person name="Bruns T."/>
            <person name="Baldrian P."/>
            <person name="Vilgalys R."/>
            <person name="Henrissat B."/>
            <person name="Grigoriev I.V."/>
            <person name="Hibbett D."/>
            <person name="Nagy L.G."/>
            <person name="Martin F.M."/>
        </authorList>
    </citation>
    <scope>NUCLEOTIDE SEQUENCE</scope>
    <source>
        <strain evidence="2">UH-Tt-Lm1</strain>
    </source>
</reference>
<dbReference type="PANTHER" id="PTHR38110:SF1">
    <property type="entry name" value="THIOESTERASE DOMAIN-CONTAINING PROTEIN"/>
    <property type="match status" value="1"/>
</dbReference>
<dbReference type="InterPro" id="IPR042171">
    <property type="entry name" value="Acyl-CoA_hotdog"/>
</dbReference>
<dbReference type="Gene3D" id="2.40.160.210">
    <property type="entry name" value="Acyl-CoA thioesterase, double hotdog domain"/>
    <property type="match status" value="1"/>
</dbReference>
<dbReference type="InterPro" id="IPR049449">
    <property type="entry name" value="TesB_ACOT8-like_N"/>
</dbReference>
<proteinExistence type="predicted"/>
<dbReference type="InterPro" id="IPR029069">
    <property type="entry name" value="HotDog_dom_sf"/>
</dbReference>
<dbReference type="OrthoDB" id="2532955at2759"/>
<keyword evidence="3" id="KW-1185">Reference proteome</keyword>
<evidence type="ECO:0000313" key="3">
    <source>
        <dbReference type="Proteomes" id="UP000736335"/>
    </source>
</evidence>
<dbReference type="InterPro" id="IPR052389">
    <property type="entry name" value="Sec_Metab_Biosynth-Assoc"/>
</dbReference>
<evidence type="ECO:0000313" key="2">
    <source>
        <dbReference type="EMBL" id="KAF9778217.1"/>
    </source>
</evidence>
<dbReference type="PANTHER" id="PTHR38110">
    <property type="entry name" value="CHROMOSOME 23, WHOLE GENOME SHOTGUN SEQUENCE"/>
    <property type="match status" value="1"/>
</dbReference>
<sequence length="347" mass="39029">MAPLFDTFDVHYAGSGAGSEVYKGDVDPKWSIGRILFGGYVFGLIIEACTKHQEKHNPTQVDPIQLSSHYLMSSGPAPYEVHIRTLKSGRHYTNIYAEFRQEGKLRATALALFGNLTATPERSSGYHIEIPSPYARRIPLFTHPALIKKPRRGTDVFEKIINFSDEIQIITDPLWPSRNAPEVKETLFEHPTKDSTSEKIGGGGVDEGQWIELTSSARGSEHNILRPSFWPVIADMDHGFPVLLGSPVRRWTPTMTWSVTFYGKIPPRSRDRSDMTTGMYTHAKSMVDPDGRQLVVTEWWTAPSDVGQGKVEEGWREKQICLASSEQVAIVLPLEVEQKKTQRQPKL</sequence>
<organism evidence="2 3">
    <name type="scientific">Thelephora terrestris</name>
    <dbReference type="NCBI Taxonomy" id="56493"/>
    <lineage>
        <taxon>Eukaryota</taxon>
        <taxon>Fungi</taxon>
        <taxon>Dikarya</taxon>
        <taxon>Basidiomycota</taxon>
        <taxon>Agaricomycotina</taxon>
        <taxon>Agaricomycetes</taxon>
        <taxon>Thelephorales</taxon>
        <taxon>Thelephoraceae</taxon>
        <taxon>Thelephora</taxon>
    </lineage>
</organism>
<dbReference type="SUPFAM" id="SSF54637">
    <property type="entry name" value="Thioesterase/thiol ester dehydrase-isomerase"/>
    <property type="match status" value="1"/>
</dbReference>
<reference evidence="2" key="1">
    <citation type="journal article" date="2020" name="Nat. Commun.">
        <title>Large-scale genome sequencing of mycorrhizal fungi provides insights into the early evolution of symbiotic traits.</title>
        <authorList>
            <person name="Miyauchi S."/>
            <person name="Kiss E."/>
            <person name="Kuo A."/>
            <person name="Drula E."/>
            <person name="Kohler A."/>
            <person name="Sanchez-Garcia M."/>
            <person name="Morin E."/>
            <person name="Andreopoulos B."/>
            <person name="Barry K.W."/>
            <person name="Bonito G."/>
            <person name="Buee M."/>
            <person name="Carver A."/>
            <person name="Chen C."/>
            <person name="Cichocki N."/>
            <person name="Clum A."/>
            <person name="Culley D."/>
            <person name="Crous P.W."/>
            <person name="Fauchery L."/>
            <person name="Girlanda M."/>
            <person name="Hayes R.D."/>
            <person name="Keri Z."/>
            <person name="LaButti K."/>
            <person name="Lipzen A."/>
            <person name="Lombard V."/>
            <person name="Magnuson J."/>
            <person name="Maillard F."/>
            <person name="Murat C."/>
            <person name="Nolan M."/>
            <person name="Ohm R.A."/>
            <person name="Pangilinan J."/>
            <person name="Pereira M.F."/>
            <person name="Perotto S."/>
            <person name="Peter M."/>
            <person name="Pfister S."/>
            <person name="Riley R."/>
            <person name="Sitrit Y."/>
            <person name="Stielow J.B."/>
            <person name="Szollosi G."/>
            <person name="Zifcakova L."/>
            <person name="Stursova M."/>
            <person name="Spatafora J.W."/>
            <person name="Tedersoo L."/>
            <person name="Vaario L.M."/>
            <person name="Yamada A."/>
            <person name="Yan M."/>
            <person name="Wang P."/>
            <person name="Xu J."/>
            <person name="Bruns T."/>
            <person name="Baldrian P."/>
            <person name="Vilgalys R."/>
            <person name="Dunand C."/>
            <person name="Henrissat B."/>
            <person name="Grigoriev I.V."/>
            <person name="Hibbett D."/>
            <person name="Nagy L.G."/>
            <person name="Martin F.M."/>
        </authorList>
    </citation>
    <scope>NUCLEOTIDE SEQUENCE</scope>
    <source>
        <strain evidence="2">UH-Tt-Lm1</strain>
    </source>
</reference>
<dbReference type="AlphaFoldDB" id="A0A9P6H2S6"/>
<evidence type="ECO:0000259" key="1">
    <source>
        <dbReference type="Pfam" id="PF13622"/>
    </source>
</evidence>
<gene>
    <name evidence="2" type="ORF">BJ322DRAFT_1175636</name>
</gene>
<accession>A0A9P6H2S6</accession>
<dbReference type="Pfam" id="PF13622">
    <property type="entry name" value="4HBT_3"/>
    <property type="match status" value="1"/>
</dbReference>
<protein>
    <submittedName>
        <fullName evidence="2">Thioesterase-like superfamily-domain-containing protein</fullName>
    </submittedName>
</protein>
<name>A0A9P6H2S6_9AGAM</name>
<dbReference type="Proteomes" id="UP000736335">
    <property type="component" value="Unassembled WGS sequence"/>
</dbReference>
<dbReference type="EMBL" id="WIUZ02000024">
    <property type="protein sequence ID" value="KAF9778217.1"/>
    <property type="molecule type" value="Genomic_DNA"/>
</dbReference>
<comment type="caution">
    <text evidence="2">The sequence shown here is derived from an EMBL/GenBank/DDBJ whole genome shotgun (WGS) entry which is preliminary data.</text>
</comment>